<protein>
    <submittedName>
        <fullName evidence="3">Uncharacterized protein</fullName>
    </submittedName>
</protein>
<organism evidence="3 4">
    <name type="scientific">Rothia kristinae</name>
    <dbReference type="NCBI Taxonomy" id="37923"/>
    <lineage>
        <taxon>Bacteria</taxon>
        <taxon>Bacillati</taxon>
        <taxon>Actinomycetota</taxon>
        <taxon>Actinomycetes</taxon>
        <taxon>Micrococcales</taxon>
        <taxon>Micrococcaceae</taxon>
        <taxon>Rothia</taxon>
    </lineage>
</organism>
<keyword evidence="2" id="KW-0812">Transmembrane</keyword>
<dbReference type="Proteomes" id="UP000179540">
    <property type="component" value="Unassembled WGS sequence"/>
</dbReference>
<sequence length="160" mass="17545">MLPRGFQFVGLMLKAGLLVLPEDDGPDFRETKGALRTAWREFHAFQARSPIWRLALMAVLYTVGFMVVRLLLTQAMGIFQNVWIAGGISALVASVIVAPTLISNLIKGVGSKTGVKVTKDKSDRDVEHVRRGEGVKPSPADEAGFIPEVPEDDNDWRQSA</sequence>
<evidence type="ECO:0000313" key="4">
    <source>
        <dbReference type="Proteomes" id="UP000179540"/>
    </source>
</evidence>
<feature type="region of interest" description="Disordered" evidence="1">
    <location>
        <begin position="117"/>
        <end position="160"/>
    </location>
</feature>
<evidence type="ECO:0000313" key="3">
    <source>
        <dbReference type="EMBL" id="OIJ35986.1"/>
    </source>
</evidence>
<keyword evidence="2" id="KW-0472">Membrane</keyword>
<feature type="transmembrane region" description="Helical" evidence="2">
    <location>
        <begin position="78"/>
        <end position="102"/>
    </location>
</feature>
<proteinExistence type="predicted"/>
<feature type="transmembrane region" description="Helical" evidence="2">
    <location>
        <begin position="51"/>
        <end position="72"/>
    </location>
</feature>
<feature type="compositionally biased region" description="Basic and acidic residues" evidence="1">
    <location>
        <begin position="117"/>
        <end position="134"/>
    </location>
</feature>
<gene>
    <name evidence="3" type="ORF">BK826_04595</name>
</gene>
<evidence type="ECO:0000256" key="1">
    <source>
        <dbReference type="SAM" id="MobiDB-lite"/>
    </source>
</evidence>
<keyword evidence="2" id="KW-1133">Transmembrane helix</keyword>
<evidence type="ECO:0000256" key="2">
    <source>
        <dbReference type="SAM" id="Phobius"/>
    </source>
</evidence>
<dbReference type="AlphaFoldDB" id="A0A1S2N0L3"/>
<name>A0A1S2N0L3_9MICC</name>
<accession>A0A1S2N0L3</accession>
<comment type="caution">
    <text evidence="3">The sequence shown here is derived from an EMBL/GenBank/DDBJ whole genome shotgun (WGS) entry which is preliminary data.</text>
</comment>
<dbReference type="EMBL" id="MODZ01000005">
    <property type="protein sequence ID" value="OIJ35986.1"/>
    <property type="molecule type" value="Genomic_DNA"/>
</dbReference>
<reference evidence="3 4" key="1">
    <citation type="submission" date="2016-10" db="EMBL/GenBank/DDBJ databases">
        <title>Draft genome sequence of strain LCT isolated from the Shenzhou X spacecraft of China.</title>
        <authorList>
            <person name="Huang B."/>
        </authorList>
    </citation>
    <scope>NUCLEOTIDE SEQUENCE [LARGE SCALE GENOMIC DNA]</scope>
    <source>
        <strain evidence="3 4">LCT-H5</strain>
    </source>
</reference>